<dbReference type="InterPro" id="IPR001633">
    <property type="entry name" value="EAL_dom"/>
</dbReference>
<dbReference type="AlphaFoldDB" id="A0A5A7MRY0"/>
<sequence length="523" mass="57665">MADKSDIFVAYAFSVGDVFIEIDESQKISRIEGALDWIGIDKAQSAIGRPITDFVSADDAIILQSGLSLLGGMLRLGPVRVGFGATVDTRRRIGLFLSRLSSNATRTHIVAMSLNRLDGPDAESNAPLADMESFLRRLPDILEEGEKNANSDILVSMLQMNKHMQGRDKQGFERQLAALSLGGKNATELGDGRFALVHEATNEGDAQRLMDTLASTTGQRFESATLDAETLGDGSDAAKALVYSIRKFSEESPDFSLQDLSENYTEKMEDTRKRIQTLRSLLKERQFDIAYQPIISLSTQKMHHVEALVRFDKRGSSPYELITFAEEVGMIGDFDQIMFESVVAKLRHLVSRGAPASIAVNLSARSLTTAAFVERLEADLKQNKELAGRLLIEVTESAQISDLDALGEAINKIRALDFAVCLDDFGAGLSGFQYLRHLKVDIVKIDGSYVRDAENDPESRAFLHAMSTLCRDLKIRTVGEWVETPAQFELLQSIGVDMGQGYLFGRPKLTLPQDMRGALENVD</sequence>
<organism evidence="2 3">
    <name type="scientific">Iodidimonas gelatinilytica</name>
    <dbReference type="NCBI Taxonomy" id="1236966"/>
    <lineage>
        <taxon>Bacteria</taxon>
        <taxon>Pseudomonadati</taxon>
        <taxon>Pseudomonadota</taxon>
        <taxon>Alphaproteobacteria</taxon>
        <taxon>Iodidimonadales</taxon>
        <taxon>Iodidimonadaceae</taxon>
        <taxon>Iodidimonas</taxon>
    </lineage>
</organism>
<dbReference type="Pfam" id="PF00563">
    <property type="entry name" value="EAL"/>
    <property type="match status" value="1"/>
</dbReference>
<dbReference type="InterPro" id="IPR050706">
    <property type="entry name" value="Cyclic-di-GMP_PDE-like"/>
</dbReference>
<dbReference type="SMART" id="SM00052">
    <property type="entry name" value="EAL"/>
    <property type="match status" value="1"/>
</dbReference>
<proteinExistence type="predicted"/>
<dbReference type="InterPro" id="IPR035919">
    <property type="entry name" value="EAL_sf"/>
</dbReference>
<comment type="caution">
    <text evidence="2">The sequence shown here is derived from an EMBL/GenBank/DDBJ whole genome shotgun (WGS) entry which is preliminary data.</text>
</comment>
<dbReference type="PANTHER" id="PTHR33121:SF79">
    <property type="entry name" value="CYCLIC DI-GMP PHOSPHODIESTERASE PDED-RELATED"/>
    <property type="match status" value="1"/>
</dbReference>
<protein>
    <recommendedName>
        <fullName evidence="1">EAL domain-containing protein</fullName>
    </recommendedName>
</protein>
<evidence type="ECO:0000259" key="1">
    <source>
        <dbReference type="PROSITE" id="PS50883"/>
    </source>
</evidence>
<dbReference type="GO" id="GO:0071111">
    <property type="term" value="F:cyclic-guanylate-specific phosphodiesterase activity"/>
    <property type="evidence" value="ECO:0007669"/>
    <property type="project" value="InterPro"/>
</dbReference>
<dbReference type="RefSeq" id="WP_150001038.1">
    <property type="nucleotide sequence ID" value="NZ_BKCL01000009.1"/>
</dbReference>
<name>A0A5A7MRY0_9PROT</name>
<dbReference type="PROSITE" id="PS50883">
    <property type="entry name" value="EAL"/>
    <property type="match status" value="1"/>
</dbReference>
<evidence type="ECO:0000313" key="3">
    <source>
        <dbReference type="Proteomes" id="UP000322084"/>
    </source>
</evidence>
<dbReference type="SUPFAM" id="SSF141868">
    <property type="entry name" value="EAL domain-like"/>
    <property type="match status" value="1"/>
</dbReference>
<dbReference type="CDD" id="cd01948">
    <property type="entry name" value="EAL"/>
    <property type="match status" value="1"/>
</dbReference>
<gene>
    <name evidence="2" type="ORF">JCM17844_24490</name>
</gene>
<evidence type="ECO:0000313" key="2">
    <source>
        <dbReference type="EMBL" id="GEQ98812.1"/>
    </source>
</evidence>
<dbReference type="Gene3D" id="3.20.20.450">
    <property type="entry name" value="EAL domain"/>
    <property type="match status" value="1"/>
</dbReference>
<feature type="domain" description="EAL" evidence="1">
    <location>
        <begin position="271"/>
        <end position="521"/>
    </location>
</feature>
<reference evidence="2 3" key="1">
    <citation type="submission" date="2019-09" db="EMBL/GenBank/DDBJ databases">
        <title>NBRP : Genome information of microbial organism related human and environment.</title>
        <authorList>
            <person name="Hattori M."/>
            <person name="Oshima K."/>
            <person name="Inaba H."/>
            <person name="Suda W."/>
            <person name="Sakamoto M."/>
            <person name="Iino T."/>
            <person name="Kitahara M."/>
            <person name="Oshida Y."/>
            <person name="Iida T."/>
            <person name="Kudo T."/>
            <person name="Itoh T."/>
            <person name="Ohkuma M."/>
        </authorList>
    </citation>
    <scope>NUCLEOTIDE SEQUENCE [LARGE SCALE GENOMIC DNA]</scope>
    <source>
        <strain evidence="2 3">Hi-2</strain>
    </source>
</reference>
<dbReference type="Proteomes" id="UP000322084">
    <property type="component" value="Unassembled WGS sequence"/>
</dbReference>
<accession>A0A5A7MRY0</accession>
<dbReference type="PANTHER" id="PTHR33121">
    <property type="entry name" value="CYCLIC DI-GMP PHOSPHODIESTERASE PDEF"/>
    <property type="match status" value="1"/>
</dbReference>
<dbReference type="EMBL" id="BKCL01000009">
    <property type="protein sequence ID" value="GEQ98812.1"/>
    <property type="molecule type" value="Genomic_DNA"/>
</dbReference>